<organism evidence="3 4">
    <name type="scientific">Blastomyces percursus</name>
    <dbReference type="NCBI Taxonomy" id="1658174"/>
    <lineage>
        <taxon>Eukaryota</taxon>
        <taxon>Fungi</taxon>
        <taxon>Dikarya</taxon>
        <taxon>Ascomycota</taxon>
        <taxon>Pezizomycotina</taxon>
        <taxon>Eurotiomycetes</taxon>
        <taxon>Eurotiomycetidae</taxon>
        <taxon>Onygenales</taxon>
        <taxon>Ajellomycetaceae</taxon>
        <taxon>Blastomyces</taxon>
    </lineage>
</organism>
<name>A0A1J9QZK2_9EURO</name>
<proteinExistence type="predicted"/>
<dbReference type="VEuPathDB" id="FungiDB:ACJ73_03028"/>
<comment type="caution">
    <text evidence="3">The sequence shown here is derived from an EMBL/GenBank/DDBJ whole genome shotgun (WGS) entry which is preliminary data.</text>
</comment>
<dbReference type="Pfam" id="PF00226">
    <property type="entry name" value="DnaJ"/>
    <property type="match status" value="1"/>
</dbReference>
<dbReference type="InterPro" id="IPR001623">
    <property type="entry name" value="DnaJ_domain"/>
</dbReference>
<dbReference type="InterPro" id="IPR051100">
    <property type="entry name" value="DnaJ_subfamily_B/C"/>
</dbReference>
<reference evidence="3 4" key="1">
    <citation type="submission" date="2015-08" db="EMBL/GenBank/DDBJ databases">
        <title>Emmonsia species relationships and genome sequence.</title>
        <authorList>
            <person name="Cuomo C.A."/>
            <person name="Schwartz I.S."/>
            <person name="Kenyon C."/>
            <person name="De Hoog G.S."/>
            <person name="Govender N.P."/>
            <person name="Botha A."/>
            <person name="Moreno L."/>
            <person name="De Vries M."/>
            <person name="Munoz J.F."/>
            <person name="Stielow J.B."/>
        </authorList>
    </citation>
    <scope>NUCLEOTIDE SEQUENCE [LARGE SCALE GENOMIC DNA]</scope>
    <source>
        <strain evidence="3 4">EI222</strain>
    </source>
</reference>
<protein>
    <recommendedName>
        <fullName evidence="2">J domain-containing protein</fullName>
    </recommendedName>
</protein>
<dbReference type="Gene3D" id="1.10.287.110">
    <property type="entry name" value="DnaJ domain"/>
    <property type="match status" value="1"/>
</dbReference>
<sequence length="661" mass="74699">MPRPKALDVERAQRANASIPSPRRSARLQGFSPQPATPAIQLPGDTLPTHKRPRESPPPDDENLTSKLSKSEMVIATPRAMLKPGASLKTVSKPPAPTVSDASEEEEPHGSQQVASKGKMKMTPQEQAVEAVLHASPDNPYDILDVPDPSGIRDIQQAYRSLALLIHPDKNKHQGAEEAFKRLNWAGRKLKVPNAAFAANAFTDEPNEELDDDGDIPMLDPDYHDPDPRPMPNEYIKNLYRQATPFVKRLFENPNDTEAEAKLNRMNKLISADNKKNGLSATKECSVFIIQYKAFASQATMAQFLVQALKSTPAEHFRIKYEDTKEQMDKANNFIKMLVEENHYPTCWKVKFSLSENGKQLLISYPEEEEPQPVVMDTEASNPPRTNAIWRPGLTRQLEPILACKELFRTRKQGRKLRTPEVMGHLFIVQADPNSQLCEIRSGSEIGWRTTHAYTALPDRRMVGWSNSMSDNYEEIDGILKVAYSEDKPGLGLLVCVKVPGSDGETDWITRTTLRDIWGIGDADATINEIFESEGEIPPERRRRVEYKLRRAVDYKRQKEQDSVSSDEVTSDESDSGVDYHRPRRYTTRASKRVTHRGHNRPSRHFAAAPSASSTRQHYRQGRQSRMLKSSAAQDEDSEIANLQSQLAQMRQELNRLHLRS</sequence>
<feature type="compositionally biased region" description="Basic and acidic residues" evidence="1">
    <location>
        <begin position="1"/>
        <end position="13"/>
    </location>
</feature>
<gene>
    <name evidence="3" type="ORF">ACJ73_03028</name>
</gene>
<dbReference type="PANTHER" id="PTHR43908:SF3">
    <property type="entry name" value="AT29763P-RELATED"/>
    <property type="match status" value="1"/>
</dbReference>
<dbReference type="PRINTS" id="PR00625">
    <property type="entry name" value="JDOMAIN"/>
</dbReference>
<dbReference type="GO" id="GO:0005789">
    <property type="term" value="C:endoplasmic reticulum membrane"/>
    <property type="evidence" value="ECO:0007669"/>
    <property type="project" value="TreeGrafter"/>
</dbReference>
<feature type="region of interest" description="Disordered" evidence="1">
    <location>
        <begin position="1"/>
        <end position="121"/>
    </location>
</feature>
<evidence type="ECO:0000313" key="4">
    <source>
        <dbReference type="Proteomes" id="UP000242791"/>
    </source>
</evidence>
<dbReference type="SUPFAM" id="SSF46565">
    <property type="entry name" value="Chaperone J-domain"/>
    <property type="match status" value="1"/>
</dbReference>
<evidence type="ECO:0000259" key="2">
    <source>
        <dbReference type="PROSITE" id="PS50076"/>
    </source>
</evidence>
<dbReference type="PROSITE" id="PS50076">
    <property type="entry name" value="DNAJ_2"/>
    <property type="match status" value="1"/>
</dbReference>
<dbReference type="SMART" id="SM00271">
    <property type="entry name" value="DnaJ"/>
    <property type="match status" value="1"/>
</dbReference>
<dbReference type="CDD" id="cd06257">
    <property type="entry name" value="DnaJ"/>
    <property type="match status" value="1"/>
</dbReference>
<dbReference type="AlphaFoldDB" id="A0A1J9QZK2"/>
<evidence type="ECO:0000313" key="3">
    <source>
        <dbReference type="EMBL" id="OJD25603.1"/>
    </source>
</evidence>
<dbReference type="EMBL" id="LGTZ01000346">
    <property type="protein sequence ID" value="OJD25603.1"/>
    <property type="molecule type" value="Genomic_DNA"/>
</dbReference>
<keyword evidence="4" id="KW-1185">Reference proteome</keyword>
<dbReference type="Proteomes" id="UP000242791">
    <property type="component" value="Unassembled WGS sequence"/>
</dbReference>
<dbReference type="PANTHER" id="PTHR43908">
    <property type="entry name" value="AT29763P-RELATED"/>
    <property type="match status" value="1"/>
</dbReference>
<evidence type="ECO:0000256" key="1">
    <source>
        <dbReference type="SAM" id="MobiDB-lite"/>
    </source>
</evidence>
<dbReference type="OrthoDB" id="4119241at2759"/>
<feature type="compositionally biased region" description="Basic residues" evidence="1">
    <location>
        <begin position="582"/>
        <end position="604"/>
    </location>
</feature>
<dbReference type="GO" id="GO:0071218">
    <property type="term" value="P:cellular response to misfolded protein"/>
    <property type="evidence" value="ECO:0007669"/>
    <property type="project" value="TreeGrafter"/>
</dbReference>
<dbReference type="GO" id="GO:0030544">
    <property type="term" value="F:Hsp70 protein binding"/>
    <property type="evidence" value="ECO:0007669"/>
    <property type="project" value="TreeGrafter"/>
</dbReference>
<feature type="region of interest" description="Disordered" evidence="1">
    <location>
        <begin position="556"/>
        <end position="638"/>
    </location>
</feature>
<accession>A0A1J9QZK2</accession>
<dbReference type="InterPro" id="IPR036869">
    <property type="entry name" value="J_dom_sf"/>
</dbReference>
<feature type="compositionally biased region" description="Polar residues" evidence="1">
    <location>
        <begin position="624"/>
        <end position="633"/>
    </location>
</feature>
<feature type="domain" description="J" evidence="2">
    <location>
        <begin position="139"/>
        <end position="214"/>
    </location>
</feature>